<dbReference type="Proteomes" id="UP000008139">
    <property type="component" value="Chromosome"/>
</dbReference>
<dbReference type="AlphaFoldDB" id="F2LUL5"/>
<evidence type="ECO:0000313" key="2">
    <source>
        <dbReference type="Proteomes" id="UP000008139"/>
    </source>
</evidence>
<dbReference type="EMBL" id="CP002606">
    <property type="protein sequence ID" value="AEA34605.1"/>
    <property type="molecule type" value="Genomic_DNA"/>
</dbReference>
<accession>F2LUL5</accession>
<reference evidence="2" key="2">
    <citation type="submission" date="2011-03" db="EMBL/GenBank/DDBJ databases">
        <title>The complete genome of Hippea maritima DSM 10411.</title>
        <authorList>
            <consortium name="US DOE Joint Genome Institute (JGI-PGF)"/>
            <person name="Lucas S."/>
            <person name="Copeland A."/>
            <person name="Lapidus A."/>
            <person name="Bruce D."/>
            <person name="Goodwin L."/>
            <person name="Pitluck S."/>
            <person name="Peters L."/>
            <person name="Kyrpides N."/>
            <person name="Mavromatis K."/>
            <person name="Pagani I."/>
            <person name="Ivanova N."/>
            <person name="Mikhailova N."/>
            <person name="Lu M."/>
            <person name="Detter J.C."/>
            <person name="Tapia R."/>
            <person name="Han C."/>
            <person name="Land M."/>
            <person name="Hauser L."/>
            <person name="Markowitz V."/>
            <person name="Cheng J.-F."/>
            <person name="Hugenholtz P."/>
            <person name="Woyke T."/>
            <person name="Wu D."/>
            <person name="Spring S."/>
            <person name="Schroeder M."/>
            <person name="Brambilla E."/>
            <person name="Klenk H.-P."/>
            <person name="Eisen J.A."/>
        </authorList>
    </citation>
    <scope>NUCLEOTIDE SEQUENCE [LARGE SCALE GENOMIC DNA]</scope>
    <source>
        <strain evidence="2">ATCC 700847 / DSM 10411 / MH2</strain>
    </source>
</reference>
<dbReference type="eggNOG" id="COG1817">
    <property type="taxonomic scope" value="Bacteria"/>
</dbReference>
<proteinExistence type="predicted"/>
<dbReference type="PANTHER" id="PTHR39662">
    <property type="entry name" value="DUF354 DOMAIN-CONTAINING PROTEIN-RELATED"/>
    <property type="match status" value="1"/>
</dbReference>
<dbReference type="STRING" id="760142.Hipma_1655"/>
<dbReference type="InParanoid" id="F2LUL5"/>
<dbReference type="Pfam" id="PF04007">
    <property type="entry name" value="DUF354"/>
    <property type="match status" value="1"/>
</dbReference>
<dbReference type="KEGG" id="hmr:Hipma_1655"/>
<dbReference type="PANTHER" id="PTHR39662:SF1">
    <property type="entry name" value="DUF354 DOMAIN-CONTAINING PROTEIN"/>
    <property type="match status" value="1"/>
</dbReference>
<dbReference type="CDD" id="cd01427">
    <property type="entry name" value="HAD_like"/>
    <property type="match status" value="1"/>
</dbReference>
<dbReference type="SUPFAM" id="SSF53756">
    <property type="entry name" value="UDP-Glycosyltransferase/glycogen phosphorylase"/>
    <property type="match status" value="1"/>
</dbReference>
<name>F2LUL5_HIPMA</name>
<dbReference type="PIRSF" id="PIRSF005357">
    <property type="entry name" value="UCP005357"/>
    <property type="match status" value="1"/>
</dbReference>
<keyword evidence="2" id="KW-1185">Reference proteome</keyword>
<dbReference type="OrthoDB" id="129163at2"/>
<reference evidence="1 2" key="1">
    <citation type="journal article" date="2011" name="Stand. Genomic Sci.">
        <title>Complete genome sequence of the thermophilic sulfur-reducer Hippea maritima type strain (MH(2)).</title>
        <authorList>
            <person name="Huntemann M."/>
            <person name="Lu M."/>
            <person name="Nolan M."/>
            <person name="Lapidus A."/>
            <person name="Lucas S."/>
            <person name="Hammon N."/>
            <person name="Deshpande S."/>
            <person name="Cheng J.F."/>
            <person name="Tapia R."/>
            <person name="Han C."/>
            <person name="Goodwin L."/>
            <person name="Pitluck S."/>
            <person name="Liolios K."/>
            <person name="Pagani I."/>
            <person name="Ivanova N."/>
            <person name="Ovchinikova G."/>
            <person name="Pati A."/>
            <person name="Chen A."/>
            <person name="Palaniappan K."/>
            <person name="Land M."/>
            <person name="Hauser L."/>
            <person name="Jeffries C.D."/>
            <person name="Detter J.C."/>
            <person name="Brambilla E.M."/>
            <person name="Rohde M."/>
            <person name="Spring S."/>
            <person name="Goker M."/>
            <person name="Woyke T."/>
            <person name="Bristow J."/>
            <person name="Eisen J.A."/>
            <person name="Markowitz V."/>
            <person name="Hugenholtz P."/>
            <person name="Kyrpides N.C."/>
            <person name="Klenk H.P."/>
            <person name="Mavromatis K."/>
        </authorList>
    </citation>
    <scope>NUCLEOTIDE SEQUENCE [LARGE SCALE GENOMIC DNA]</scope>
    <source>
        <strain evidence="2">ATCC 700847 / DSM 10411 / MH2</strain>
    </source>
</reference>
<dbReference type="InterPro" id="IPR007152">
    <property type="entry name" value="DUF354"/>
</dbReference>
<organism evidence="1 2">
    <name type="scientific">Hippea maritima (strain ATCC 700847 / DSM 10411 / MH2)</name>
    <dbReference type="NCBI Taxonomy" id="760142"/>
    <lineage>
        <taxon>Bacteria</taxon>
        <taxon>Pseudomonadati</taxon>
        <taxon>Campylobacterota</taxon>
        <taxon>Desulfurellia</taxon>
        <taxon>Desulfurellales</taxon>
        <taxon>Hippeaceae</taxon>
        <taxon>Hippea</taxon>
    </lineage>
</organism>
<evidence type="ECO:0000313" key="1">
    <source>
        <dbReference type="EMBL" id="AEA34605.1"/>
    </source>
</evidence>
<dbReference type="HOGENOM" id="CLU_067068_0_0_7"/>
<dbReference type="RefSeq" id="WP_013682631.1">
    <property type="nucleotide sequence ID" value="NC_015318.1"/>
</dbReference>
<evidence type="ECO:0008006" key="3">
    <source>
        <dbReference type="Google" id="ProtNLM"/>
    </source>
</evidence>
<gene>
    <name evidence="1" type="ordered locus">Hipma_1655</name>
</gene>
<protein>
    <recommendedName>
        <fullName evidence="3">DUF354 domain-containing protein</fullName>
    </recommendedName>
</protein>
<sequence length="354" mass="41635">MRKSILFDLDMPKWVLFFYPIIKKLKKLGHNVIITSRGGKGYTELNKVIELYNLDYTSIGEYGGSSLEGKLRASLYRMEKLIEIVKNVDAVISGCVVDVNRVAFGFGIPVYNFYDIPLSDYRTNFKRALPQARLTIPLATKMFKPFVVPDEIFLRFGLERDQIIEYKFIDPLIWLKDFKFDKNYVENFYKKYKIDRKKFTIVVREEEYKSSYVNKKYPFLYEALPEIHKKFNANIIIIPRYESDYLKKEFPFAYVIEEKIKLQHLLKDADLFIGGGGTINTESCFLGTPTISTRSFISHYDKWQIDNGLMVWVDNKEYLFKNIELAKEKKLIPNLKALDKMEVDIDLLIEKILN</sequence>